<sequence length="59" mass="6898">MNHQNTNFVTELIFSCHSPLFILHCAPFQPQIKYLGLQLMSFLCTEAPIKRFDPQTSHY</sequence>
<comment type="caution">
    <text evidence="1">The sequence shown here is derived from an EMBL/GenBank/DDBJ whole genome shotgun (WGS) entry which is preliminary data.</text>
</comment>
<evidence type="ECO:0000313" key="1">
    <source>
        <dbReference type="EMBL" id="KAG5294119.1"/>
    </source>
</evidence>
<proteinExistence type="predicted"/>
<evidence type="ECO:0000313" key="2">
    <source>
        <dbReference type="Proteomes" id="UP000670092"/>
    </source>
</evidence>
<protein>
    <submittedName>
        <fullName evidence="1">Uncharacterized protein</fullName>
    </submittedName>
</protein>
<dbReference type="AlphaFoldDB" id="A0A8H7YR36"/>
<organism evidence="1 2">
    <name type="scientific">Ajellomyces capsulatus</name>
    <name type="common">Darling's disease fungus</name>
    <name type="synonym">Histoplasma capsulatum</name>
    <dbReference type="NCBI Taxonomy" id="5037"/>
    <lineage>
        <taxon>Eukaryota</taxon>
        <taxon>Fungi</taxon>
        <taxon>Dikarya</taxon>
        <taxon>Ascomycota</taxon>
        <taxon>Pezizomycotina</taxon>
        <taxon>Eurotiomycetes</taxon>
        <taxon>Eurotiomycetidae</taxon>
        <taxon>Onygenales</taxon>
        <taxon>Ajellomycetaceae</taxon>
        <taxon>Histoplasma</taxon>
    </lineage>
</organism>
<accession>A0A8H7YR36</accession>
<reference evidence="1 2" key="1">
    <citation type="submission" date="2021-01" db="EMBL/GenBank/DDBJ databases">
        <title>Chromosome-level genome assembly of a human fungal pathogen reveals clustering of transcriptionally co-regulated genes.</title>
        <authorList>
            <person name="Voorhies M."/>
            <person name="Cohen S."/>
            <person name="Shea T.P."/>
            <person name="Petrus S."/>
            <person name="Munoz J.F."/>
            <person name="Poplawski S."/>
            <person name="Goldman W.E."/>
            <person name="Michael T."/>
            <person name="Cuomo C.A."/>
            <person name="Sil A."/>
            <person name="Beyhan S."/>
        </authorList>
    </citation>
    <scope>NUCLEOTIDE SEQUENCE [LARGE SCALE GENOMIC DNA]</scope>
    <source>
        <strain evidence="1 2">G184AR</strain>
    </source>
</reference>
<dbReference type="VEuPathDB" id="FungiDB:I7I52_05660"/>
<name>A0A8H7YR36_AJECA</name>
<gene>
    <name evidence="1" type="ORF">I7I52_05660</name>
</gene>
<dbReference type="Proteomes" id="UP000670092">
    <property type="component" value="Unassembled WGS sequence"/>
</dbReference>
<dbReference type="EMBL" id="JAEVHI010000004">
    <property type="protein sequence ID" value="KAG5294119.1"/>
    <property type="molecule type" value="Genomic_DNA"/>
</dbReference>